<reference evidence="1" key="1">
    <citation type="journal article" date="2016" name="Front. Microbiol.">
        <title>Genome Sequence of the Piezophilic, Mesophilic Sulfate-Reducing Bacterium Desulfovibrio indicus J2T.</title>
        <authorList>
            <person name="Cao J."/>
            <person name="Maignien L."/>
            <person name="Shao Z."/>
            <person name="Alain K."/>
            <person name="Jebbar M."/>
        </authorList>
    </citation>
    <scope>NUCLEOTIDE SEQUENCE</scope>
    <source>
        <strain evidence="1">DSM 16372</strain>
    </source>
</reference>
<proteinExistence type="predicted"/>
<sequence>MSISDRNLYGAAVVGLGATGLALVSAGVAEIASHATHAWALGSSLCGGSGQLSVVERIAADSLHCWGCPVAFTGGLLLLAALGAALKGAGAHGPFASLPDLDGCGAR</sequence>
<protein>
    <recommendedName>
        <fullName evidence="3">DUF2946 domain-containing protein</fullName>
    </recommendedName>
</protein>
<reference evidence="1" key="2">
    <citation type="submission" date="2021-08" db="EMBL/GenBank/DDBJ databases">
        <authorList>
            <person name="Tani A."/>
            <person name="Ola A."/>
            <person name="Ogura Y."/>
            <person name="Katsura K."/>
            <person name="Hayashi T."/>
        </authorList>
    </citation>
    <scope>NUCLEOTIDE SEQUENCE</scope>
    <source>
        <strain evidence="1">DSM 16372</strain>
    </source>
</reference>
<organism evidence="1 2">
    <name type="scientific">Methylobacterium hispanicum</name>
    <dbReference type="NCBI Taxonomy" id="270350"/>
    <lineage>
        <taxon>Bacteria</taxon>
        <taxon>Pseudomonadati</taxon>
        <taxon>Pseudomonadota</taxon>
        <taxon>Alphaproteobacteria</taxon>
        <taxon>Hyphomicrobiales</taxon>
        <taxon>Methylobacteriaceae</taxon>
        <taxon>Methylobacterium</taxon>
    </lineage>
</organism>
<dbReference type="AlphaFoldDB" id="A0AAV4ZRB5"/>
<dbReference type="Proteomes" id="UP001055247">
    <property type="component" value="Unassembled WGS sequence"/>
</dbReference>
<name>A0AAV4ZRB5_9HYPH</name>
<evidence type="ECO:0000313" key="1">
    <source>
        <dbReference type="EMBL" id="GJD91099.1"/>
    </source>
</evidence>
<gene>
    <name evidence="1" type="ORF">BHAOGJBA_4646</name>
</gene>
<evidence type="ECO:0000313" key="2">
    <source>
        <dbReference type="Proteomes" id="UP001055247"/>
    </source>
</evidence>
<evidence type="ECO:0008006" key="3">
    <source>
        <dbReference type="Google" id="ProtNLM"/>
    </source>
</evidence>
<comment type="caution">
    <text evidence="1">The sequence shown here is derived from an EMBL/GenBank/DDBJ whole genome shotgun (WGS) entry which is preliminary data.</text>
</comment>
<dbReference type="RefSeq" id="WP_066925036.1">
    <property type="nucleotide sequence ID" value="NZ_BPQO01000024.1"/>
</dbReference>
<dbReference type="EMBL" id="BPQO01000024">
    <property type="protein sequence ID" value="GJD91099.1"/>
    <property type="molecule type" value="Genomic_DNA"/>
</dbReference>
<keyword evidence="2" id="KW-1185">Reference proteome</keyword>
<accession>A0AAV4ZRB5</accession>